<accession>A0A9J5XC09</accession>
<proteinExistence type="predicted"/>
<comment type="caution">
    <text evidence="1">The sequence shown here is derived from an EMBL/GenBank/DDBJ whole genome shotgun (WGS) entry which is preliminary data.</text>
</comment>
<evidence type="ECO:0000313" key="1">
    <source>
        <dbReference type="EMBL" id="KAG5585915.1"/>
    </source>
</evidence>
<name>A0A9J5XC09_SOLCO</name>
<dbReference type="AlphaFoldDB" id="A0A9J5XC09"/>
<organism evidence="1 2">
    <name type="scientific">Solanum commersonii</name>
    <name type="common">Commerson's wild potato</name>
    <name type="synonym">Commerson's nightshade</name>
    <dbReference type="NCBI Taxonomy" id="4109"/>
    <lineage>
        <taxon>Eukaryota</taxon>
        <taxon>Viridiplantae</taxon>
        <taxon>Streptophyta</taxon>
        <taxon>Embryophyta</taxon>
        <taxon>Tracheophyta</taxon>
        <taxon>Spermatophyta</taxon>
        <taxon>Magnoliopsida</taxon>
        <taxon>eudicotyledons</taxon>
        <taxon>Gunneridae</taxon>
        <taxon>Pentapetalae</taxon>
        <taxon>asterids</taxon>
        <taxon>lamiids</taxon>
        <taxon>Solanales</taxon>
        <taxon>Solanaceae</taxon>
        <taxon>Solanoideae</taxon>
        <taxon>Solaneae</taxon>
        <taxon>Solanum</taxon>
    </lineage>
</organism>
<protein>
    <submittedName>
        <fullName evidence="1">Uncharacterized protein</fullName>
    </submittedName>
</protein>
<dbReference type="OrthoDB" id="1915967at2759"/>
<sequence length="74" mass="8533">MNTTTHFAPVQGPQKIKNTITQFEQLTKMDIYHFELWDVTEENNPKNDKGAYVVKMKPCKDYAIVCASLLKIVD</sequence>
<keyword evidence="2" id="KW-1185">Reference proteome</keyword>
<dbReference type="EMBL" id="JACXVP010000009">
    <property type="protein sequence ID" value="KAG5585915.1"/>
    <property type="molecule type" value="Genomic_DNA"/>
</dbReference>
<evidence type="ECO:0000313" key="2">
    <source>
        <dbReference type="Proteomes" id="UP000824120"/>
    </source>
</evidence>
<dbReference type="Proteomes" id="UP000824120">
    <property type="component" value="Chromosome 9"/>
</dbReference>
<gene>
    <name evidence="1" type="ORF">H5410_046349</name>
</gene>
<reference evidence="1 2" key="1">
    <citation type="submission" date="2020-09" db="EMBL/GenBank/DDBJ databases">
        <title>De no assembly of potato wild relative species, Solanum commersonii.</title>
        <authorList>
            <person name="Cho K."/>
        </authorList>
    </citation>
    <scope>NUCLEOTIDE SEQUENCE [LARGE SCALE GENOMIC DNA]</scope>
    <source>
        <strain evidence="1">LZ3.2</strain>
        <tissue evidence="1">Leaf</tissue>
    </source>
</reference>